<evidence type="ECO:0000313" key="3">
    <source>
        <dbReference type="Proteomes" id="UP001143480"/>
    </source>
</evidence>
<feature type="compositionally biased region" description="Basic and acidic residues" evidence="1">
    <location>
        <begin position="57"/>
        <end position="71"/>
    </location>
</feature>
<proteinExistence type="predicted"/>
<dbReference type="AlphaFoldDB" id="A0A9W6KGG6"/>
<dbReference type="EMBL" id="BSFP01000017">
    <property type="protein sequence ID" value="GLL01651.1"/>
    <property type="molecule type" value="Genomic_DNA"/>
</dbReference>
<reference evidence="2" key="1">
    <citation type="journal article" date="2014" name="Int. J. Syst. Evol. Microbiol.">
        <title>Complete genome sequence of Corynebacterium casei LMG S-19264T (=DSM 44701T), isolated from a smear-ripened cheese.</title>
        <authorList>
            <consortium name="US DOE Joint Genome Institute (JGI-PGF)"/>
            <person name="Walter F."/>
            <person name="Albersmeier A."/>
            <person name="Kalinowski J."/>
            <person name="Ruckert C."/>
        </authorList>
    </citation>
    <scope>NUCLEOTIDE SEQUENCE</scope>
    <source>
        <strain evidence="2">VKM Ac-1321</strain>
    </source>
</reference>
<organism evidence="2 3">
    <name type="scientific">Dactylosporangium matsuzakiense</name>
    <dbReference type="NCBI Taxonomy" id="53360"/>
    <lineage>
        <taxon>Bacteria</taxon>
        <taxon>Bacillati</taxon>
        <taxon>Actinomycetota</taxon>
        <taxon>Actinomycetes</taxon>
        <taxon>Micromonosporales</taxon>
        <taxon>Micromonosporaceae</taxon>
        <taxon>Dactylosporangium</taxon>
    </lineage>
</organism>
<protein>
    <submittedName>
        <fullName evidence="2">Uncharacterized protein</fullName>
    </submittedName>
</protein>
<name>A0A9W6KGG6_9ACTN</name>
<evidence type="ECO:0000256" key="1">
    <source>
        <dbReference type="SAM" id="MobiDB-lite"/>
    </source>
</evidence>
<reference evidence="2" key="2">
    <citation type="submission" date="2023-01" db="EMBL/GenBank/DDBJ databases">
        <authorList>
            <person name="Sun Q."/>
            <person name="Evtushenko L."/>
        </authorList>
    </citation>
    <scope>NUCLEOTIDE SEQUENCE</scope>
    <source>
        <strain evidence="2">VKM Ac-1321</strain>
    </source>
</reference>
<sequence>MHAFHPIPRRTGGTGPAAHADATAPAYGLRRGRARRRTKPYAGGTAHSRRASGAGVDRTRAGGDPARRLDPFPKAACAGESRRWGSAAGKVSHGSTGGRWDQ</sequence>
<evidence type="ECO:0000313" key="2">
    <source>
        <dbReference type="EMBL" id="GLL01651.1"/>
    </source>
</evidence>
<feature type="region of interest" description="Disordered" evidence="1">
    <location>
        <begin position="1"/>
        <end position="102"/>
    </location>
</feature>
<accession>A0A9W6KGG6</accession>
<dbReference type="Proteomes" id="UP001143480">
    <property type="component" value="Unassembled WGS sequence"/>
</dbReference>
<gene>
    <name evidence="2" type="ORF">GCM10017581_033930</name>
</gene>
<comment type="caution">
    <text evidence="2">The sequence shown here is derived from an EMBL/GenBank/DDBJ whole genome shotgun (WGS) entry which is preliminary data.</text>
</comment>
<keyword evidence="3" id="KW-1185">Reference proteome</keyword>
<feature type="compositionally biased region" description="Low complexity" evidence="1">
    <location>
        <begin position="16"/>
        <end position="26"/>
    </location>
</feature>
<feature type="compositionally biased region" description="Basic residues" evidence="1">
    <location>
        <begin position="30"/>
        <end position="39"/>
    </location>
</feature>